<reference evidence="2 3" key="1">
    <citation type="submission" date="2017-11" db="EMBL/GenBank/DDBJ databases">
        <title>De novo assembly and phasing of dikaryotic genomes from two isolates of Puccinia coronata f. sp. avenae, the causal agent of oat crown rust.</title>
        <authorList>
            <person name="Miller M.E."/>
            <person name="Zhang Y."/>
            <person name="Omidvar V."/>
            <person name="Sperschneider J."/>
            <person name="Schwessinger B."/>
            <person name="Raley C."/>
            <person name="Palmer J.M."/>
            <person name="Garnica D."/>
            <person name="Upadhyaya N."/>
            <person name="Rathjen J."/>
            <person name="Taylor J.M."/>
            <person name="Park R.F."/>
            <person name="Dodds P.N."/>
            <person name="Hirsch C.D."/>
            <person name="Kianian S.F."/>
            <person name="Figueroa M."/>
        </authorList>
    </citation>
    <scope>NUCLEOTIDE SEQUENCE [LARGE SCALE GENOMIC DNA]</scope>
    <source>
        <strain evidence="2">12NC29</strain>
    </source>
</reference>
<dbReference type="AlphaFoldDB" id="A0A2N5VZB9"/>
<feature type="region of interest" description="Disordered" evidence="1">
    <location>
        <begin position="171"/>
        <end position="271"/>
    </location>
</feature>
<protein>
    <submittedName>
        <fullName evidence="2">Uncharacterized protein</fullName>
    </submittedName>
</protein>
<feature type="region of interest" description="Disordered" evidence="1">
    <location>
        <begin position="1"/>
        <end position="86"/>
    </location>
</feature>
<organism evidence="2 3">
    <name type="scientific">Puccinia coronata f. sp. avenae</name>
    <dbReference type="NCBI Taxonomy" id="200324"/>
    <lineage>
        <taxon>Eukaryota</taxon>
        <taxon>Fungi</taxon>
        <taxon>Dikarya</taxon>
        <taxon>Basidiomycota</taxon>
        <taxon>Pucciniomycotina</taxon>
        <taxon>Pucciniomycetes</taxon>
        <taxon>Pucciniales</taxon>
        <taxon>Pucciniaceae</taxon>
        <taxon>Puccinia</taxon>
    </lineage>
</organism>
<accession>A0A2N5VZB9</accession>
<dbReference type="Proteomes" id="UP000235388">
    <property type="component" value="Unassembled WGS sequence"/>
</dbReference>
<name>A0A2N5VZB9_9BASI</name>
<gene>
    <name evidence="2" type="ORF">PCANC_10561</name>
</gene>
<proteinExistence type="predicted"/>
<evidence type="ECO:0000256" key="1">
    <source>
        <dbReference type="SAM" id="MobiDB-lite"/>
    </source>
</evidence>
<evidence type="ECO:0000313" key="3">
    <source>
        <dbReference type="Proteomes" id="UP000235388"/>
    </source>
</evidence>
<dbReference type="EMBL" id="PGCJ01000034">
    <property type="protein sequence ID" value="PLW55272.1"/>
    <property type="molecule type" value="Genomic_DNA"/>
</dbReference>
<keyword evidence="3" id="KW-1185">Reference proteome</keyword>
<sequence length="271" mass="30045">MGPLPEGAQSQQHQPHENNPSTGSLQPVALATSSRLEQDAQTVSQLERKGRLGQAGEINYDKIPVCSYDPRQGATNQRATKSEDGHDLIEEDTRGLKHAECVFDTSSAAANAAESTSFEGPSYYFTPSGKLTAIRTRTGQPLPTSYPERECQLHSSSSSWLTSHLRPVLSVPERSIPKQSIPPIRKQPTDLLGLPGSQSQPPVPEEQPVSLERSQEQLVLTPRRHIQYAGDRQFFHTSQESDERYAAPRKGWQRPRESAQPIHARQPLRTS</sequence>
<evidence type="ECO:0000313" key="2">
    <source>
        <dbReference type="EMBL" id="PLW55272.1"/>
    </source>
</evidence>
<comment type="caution">
    <text evidence="2">The sequence shown here is derived from an EMBL/GenBank/DDBJ whole genome shotgun (WGS) entry which is preliminary data.</text>
</comment>
<feature type="compositionally biased region" description="Polar residues" evidence="1">
    <location>
        <begin position="8"/>
        <end position="45"/>
    </location>
</feature>